<evidence type="ECO:0000313" key="2">
    <source>
        <dbReference type="EMBL" id="MBB3775164.1"/>
    </source>
</evidence>
<accession>A0A6I4UFI5</accession>
<gene>
    <name evidence="2" type="ORF">FHS52_001107</name>
    <name evidence="3" type="ORF">GRI59_01110</name>
</gene>
<reference evidence="2 5" key="2">
    <citation type="submission" date="2020-08" db="EMBL/GenBank/DDBJ databases">
        <title>Genomic Encyclopedia of Type Strains, Phase IV (KMG-IV): sequencing the most valuable type-strain genomes for metagenomic binning, comparative biology and taxonomic classification.</title>
        <authorList>
            <person name="Goeker M."/>
        </authorList>
    </citation>
    <scope>NUCLEOTIDE SEQUENCE [LARGE SCALE GENOMIC DNA]</scope>
    <source>
        <strain evidence="2 5">DSM 8510</strain>
    </source>
</reference>
<organism evidence="3 4">
    <name type="scientific">Erythrobacter ramosus</name>
    <dbReference type="NCBI Taxonomy" id="35811"/>
    <lineage>
        <taxon>Bacteria</taxon>
        <taxon>Pseudomonadati</taxon>
        <taxon>Pseudomonadota</taxon>
        <taxon>Alphaproteobacteria</taxon>
        <taxon>Sphingomonadales</taxon>
        <taxon>Erythrobacteraceae</taxon>
        <taxon>Erythrobacter/Porphyrobacter group</taxon>
        <taxon>Erythrobacter</taxon>
    </lineage>
</organism>
<name>A0A6I4UFI5_9SPHN</name>
<keyword evidence="5" id="KW-1185">Reference proteome</keyword>
<evidence type="ECO:0000256" key="1">
    <source>
        <dbReference type="SAM" id="Phobius"/>
    </source>
</evidence>
<feature type="transmembrane region" description="Helical" evidence="1">
    <location>
        <begin position="99"/>
        <end position="120"/>
    </location>
</feature>
<dbReference type="Proteomes" id="UP000548685">
    <property type="component" value="Unassembled WGS sequence"/>
</dbReference>
<reference evidence="3 4" key="1">
    <citation type="submission" date="2019-12" db="EMBL/GenBank/DDBJ databases">
        <title>Genomic-based taxomic classification of the family Erythrobacteraceae.</title>
        <authorList>
            <person name="Xu L."/>
        </authorList>
    </citation>
    <scope>NUCLEOTIDE SEQUENCE [LARGE SCALE GENOMIC DNA]</scope>
    <source>
        <strain evidence="3 4">JCM 10282</strain>
    </source>
</reference>
<feature type="transmembrane region" description="Helical" evidence="1">
    <location>
        <begin position="76"/>
        <end position="93"/>
    </location>
</feature>
<feature type="transmembrane region" description="Helical" evidence="1">
    <location>
        <begin position="43"/>
        <end position="64"/>
    </location>
</feature>
<dbReference type="EMBL" id="WTYB01000001">
    <property type="protein sequence ID" value="MXP37208.1"/>
    <property type="molecule type" value="Genomic_DNA"/>
</dbReference>
<keyword evidence="1" id="KW-0472">Membrane</keyword>
<evidence type="ECO:0000313" key="5">
    <source>
        <dbReference type="Proteomes" id="UP000548685"/>
    </source>
</evidence>
<protein>
    <submittedName>
        <fullName evidence="3">Uncharacterized protein</fullName>
    </submittedName>
</protein>
<dbReference type="EMBL" id="JACICE010000001">
    <property type="protein sequence ID" value="MBB3775164.1"/>
    <property type="molecule type" value="Genomic_DNA"/>
</dbReference>
<keyword evidence="1" id="KW-0812">Transmembrane</keyword>
<dbReference type="OrthoDB" id="7596727at2"/>
<keyword evidence="1" id="KW-1133">Transmembrane helix</keyword>
<evidence type="ECO:0000313" key="4">
    <source>
        <dbReference type="Proteomes" id="UP000430021"/>
    </source>
</evidence>
<dbReference type="Proteomes" id="UP000430021">
    <property type="component" value="Unassembled WGS sequence"/>
</dbReference>
<sequence>MMMGEPLSFSKFAAVWLPTLAVAVVVPDVETPLGDRFLLDLAGLPIPVVTCILGAVGIVAARPFTVRTEADLGWKLRLLVSFIMLVVVQLWIIESRPGWLFAFVVAIGLGFSGFSLLELFGEQVKDFVRRAFAGATSTISGPVGIDPQRDIAGGHDAAHPNEGPDGS</sequence>
<dbReference type="AlphaFoldDB" id="A0A6I4UFI5"/>
<dbReference type="RefSeq" id="WP_160759364.1">
    <property type="nucleotide sequence ID" value="NZ_JACICE010000001.1"/>
</dbReference>
<evidence type="ECO:0000313" key="3">
    <source>
        <dbReference type="EMBL" id="MXP37208.1"/>
    </source>
</evidence>
<comment type="caution">
    <text evidence="3">The sequence shown here is derived from an EMBL/GenBank/DDBJ whole genome shotgun (WGS) entry which is preliminary data.</text>
</comment>
<proteinExistence type="predicted"/>